<dbReference type="GO" id="GO:0006289">
    <property type="term" value="P:nucleotide-excision repair"/>
    <property type="evidence" value="ECO:0007669"/>
    <property type="project" value="InterPro"/>
</dbReference>
<name>A0A9W8JCH0_9AGAR</name>
<reference evidence="8" key="1">
    <citation type="submission" date="2022-06" db="EMBL/GenBank/DDBJ databases">
        <title>Genome Sequence of Candolleomyces eurysporus.</title>
        <authorList>
            <person name="Buettner E."/>
        </authorList>
    </citation>
    <scope>NUCLEOTIDE SEQUENCE</scope>
    <source>
        <strain evidence="8">VTCC 930004</strain>
    </source>
</reference>
<dbReference type="InterPro" id="IPR036237">
    <property type="entry name" value="Xyl_isomerase-like_sf"/>
</dbReference>
<dbReference type="GO" id="GO:0009411">
    <property type="term" value="P:response to UV"/>
    <property type="evidence" value="ECO:0007669"/>
    <property type="project" value="InterPro"/>
</dbReference>
<evidence type="ECO:0000313" key="9">
    <source>
        <dbReference type="Proteomes" id="UP001140091"/>
    </source>
</evidence>
<dbReference type="GO" id="GO:0005739">
    <property type="term" value="C:mitochondrion"/>
    <property type="evidence" value="ECO:0007669"/>
    <property type="project" value="TreeGrafter"/>
</dbReference>
<evidence type="ECO:0000256" key="2">
    <source>
        <dbReference type="ARBA" id="ARBA00022759"/>
    </source>
</evidence>
<keyword evidence="1" id="KW-0540">Nuclease</keyword>
<dbReference type="InterPro" id="IPR004601">
    <property type="entry name" value="UvdE"/>
</dbReference>
<keyword evidence="4" id="KW-0228">DNA excision</keyword>
<evidence type="ECO:0000256" key="5">
    <source>
        <dbReference type="ARBA" id="ARBA00022801"/>
    </source>
</evidence>
<dbReference type="GO" id="GO:0004519">
    <property type="term" value="F:endonuclease activity"/>
    <property type="evidence" value="ECO:0007669"/>
    <property type="project" value="UniProtKB-KW"/>
</dbReference>
<evidence type="ECO:0000256" key="6">
    <source>
        <dbReference type="ARBA" id="ARBA00023204"/>
    </source>
</evidence>
<evidence type="ECO:0000256" key="1">
    <source>
        <dbReference type="ARBA" id="ARBA00022722"/>
    </source>
</evidence>
<keyword evidence="6" id="KW-0234">DNA repair</keyword>
<dbReference type="OrthoDB" id="541883at2759"/>
<dbReference type="GO" id="GO:0043504">
    <property type="term" value="P:mitochondrial DNA repair"/>
    <property type="evidence" value="ECO:0007669"/>
    <property type="project" value="TreeGrafter"/>
</dbReference>
<dbReference type="AlphaFoldDB" id="A0A9W8JCH0"/>
<proteinExistence type="predicted"/>
<feature type="compositionally biased region" description="Acidic residues" evidence="7">
    <location>
        <begin position="325"/>
        <end position="350"/>
    </location>
</feature>
<dbReference type="PANTHER" id="PTHR31290:SF5">
    <property type="entry name" value="UV-DAMAGE ENDONUCLEASE"/>
    <property type="match status" value="1"/>
</dbReference>
<comment type="caution">
    <text evidence="8">The sequence shown here is derived from an EMBL/GenBank/DDBJ whole genome shotgun (WGS) entry which is preliminary data.</text>
</comment>
<dbReference type="Pfam" id="PF03851">
    <property type="entry name" value="UvdE"/>
    <property type="match status" value="1"/>
</dbReference>
<dbReference type="EMBL" id="JANBPK010000807">
    <property type="protein sequence ID" value="KAJ2931504.1"/>
    <property type="molecule type" value="Genomic_DNA"/>
</dbReference>
<gene>
    <name evidence="8" type="ORF">H1R20_g5641</name>
</gene>
<dbReference type="NCBIfam" id="TIGR00629">
    <property type="entry name" value="uvde"/>
    <property type="match status" value="1"/>
</dbReference>
<evidence type="ECO:0000256" key="7">
    <source>
        <dbReference type="SAM" id="MobiDB-lite"/>
    </source>
</evidence>
<dbReference type="Gene3D" id="3.20.20.150">
    <property type="entry name" value="Divalent-metal-dependent TIM barrel enzymes"/>
    <property type="match status" value="1"/>
</dbReference>
<organism evidence="8 9">
    <name type="scientific">Candolleomyces eurysporus</name>
    <dbReference type="NCBI Taxonomy" id="2828524"/>
    <lineage>
        <taxon>Eukaryota</taxon>
        <taxon>Fungi</taxon>
        <taxon>Dikarya</taxon>
        <taxon>Basidiomycota</taxon>
        <taxon>Agaricomycotina</taxon>
        <taxon>Agaricomycetes</taxon>
        <taxon>Agaricomycetidae</taxon>
        <taxon>Agaricales</taxon>
        <taxon>Agaricineae</taxon>
        <taxon>Psathyrellaceae</taxon>
        <taxon>Candolleomyces</taxon>
    </lineage>
</organism>
<dbReference type="Proteomes" id="UP001140091">
    <property type="component" value="Unassembled WGS sequence"/>
</dbReference>
<dbReference type="SUPFAM" id="SSF51658">
    <property type="entry name" value="Xylose isomerase-like"/>
    <property type="match status" value="1"/>
</dbReference>
<keyword evidence="3" id="KW-0227">DNA damage</keyword>
<evidence type="ECO:0000313" key="8">
    <source>
        <dbReference type="EMBL" id="KAJ2931504.1"/>
    </source>
</evidence>
<keyword evidence="9" id="KW-1185">Reference proteome</keyword>
<sequence>MVSARIDSIKKNGIDWVKALGTRNVQDLFHMIQWNEDNNIKFMRLSSEMFPFASHDKYGYSLDYCADLLAQAGALANKYGHRLTVHPGQYTQLGSNKPAVIESAIRELEYHCQMLDLMGIGPDGVMIIHGGGVYDDKAATIKRIKQTISNKLPQNVRDRLVLENDELCYNAEDLLAICEELDVPLVFDYHHDMLNPSSIPPSAIIARANAIFAKRGIRPKQHLSEPRPGAVTLMERRAHADRCENLPADLPDDMDLMIEAKDKEQAVLHLYRMYGLAEVKHESLRPPAAEQTKETKGRKSNKRAAAKNGDGKKKKKGKGKGKQDDESEDGEEAEEEEDLDEALDNMEDEPTYVADAEPQILSPATPSSRSTRRRGARSIPVA</sequence>
<protein>
    <recommendedName>
        <fullName evidence="10">UV-endonuclease UvdE</fullName>
    </recommendedName>
</protein>
<feature type="non-terminal residue" evidence="8">
    <location>
        <position position="382"/>
    </location>
</feature>
<dbReference type="PANTHER" id="PTHR31290">
    <property type="entry name" value="UV-DAMAGE ENDONUCLEASE"/>
    <property type="match status" value="1"/>
</dbReference>
<dbReference type="GO" id="GO:0005634">
    <property type="term" value="C:nucleus"/>
    <property type="evidence" value="ECO:0007669"/>
    <property type="project" value="TreeGrafter"/>
</dbReference>
<evidence type="ECO:0008006" key="10">
    <source>
        <dbReference type="Google" id="ProtNLM"/>
    </source>
</evidence>
<evidence type="ECO:0000256" key="4">
    <source>
        <dbReference type="ARBA" id="ARBA00022769"/>
    </source>
</evidence>
<keyword evidence="5" id="KW-0378">Hydrolase</keyword>
<dbReference type="GO" id="GO:0016787">
    <property type="term" value="F:hydrolase activity"/>
    <property type="evidence" value="ECO:0007669"/>
    <property type="project" value="UniProtKB-KW"/>
</dbReference>
<feature type="region of interest" description="Disordered" evidence="7">
    <location>
        <begin position="282"/>
        <end position="382"/>
    </location>
</feature>
<evidence type="ECO:0000256" key="3">
    <source>
        <dbReference type="ARBA" id="ARBA00022763"/>
    </source>
</evidence>
<keyword evidence="2" id="KW-0255">Endonuclease</keyword>
<accession>A0A9W8JCH0</accession>